<dbReference type="PANTHER" id="PTHR46091:SF3">
    <property type="entry name" value="AMINE OXIDASE DOMAIN-CONTAINING PROTEIN"/>
    <property type="match status" value="1"/>
</dbReference>
<dbReference type="InterPro" id="IPR036188">
    <property type="entry name" value="FAD/NAD-bd_sf"/>
</dbReference>
<evidence type="ECO:0000256" key="5">
    <source>
        <dbReference type="ARBA" id="ARBA00022857"/>
    </source>
</evidence>
<organism evidence="7 8">
    <name type="scientific">Homarus americanus</name>
    <name type="common">American lobster</name>
    <dbReference type="NCBI Taxonomy" id="6706"/>
    <lineage>
        <taxon>Eukaryota</taxon>
        <taxon>Metazoa</taxon>
        <taxon>Ecdysozoa</taxon>
        <taxon>Arthropoda</taxon>
        <taxon>Crustacea</taxon>
        <taxon>Multicrustacea</taxon>
        <taxon>Malacostraca</taxon>
        <taxon>Eumalacostraca</taxon>
        <taxon>Eucarida</taxon>
        <taxon>Decapoda</taxon>
        <taxon>Pleocyemata</taxon>
        <taxon>Astacidea</taxon>
        <taxon>Nephropoidea</taxon>
        <taxon>Nephropidae</taxon>
        <taxon>Homarus</taxon>
    </lineage>
</organism>
<keyword evidence="4" id="KW-0274">FAD</keyword>
<evidence type="ECO:0000256" key="3">
    <source>
        <dbReference type="ARBA" id="ARBA00022729"/>
    </source>
</evidence>
<reference evidence="7" key="1">
    <citation type="journal article" date="2021" name="Sci. Adv.">
        <title>The American lobster genome reveals insights on longevity, neural, and immune adaptations.</title>
        <authorList>
            <person name="Polinski J.M."/>
            <person name="Zimin A.V."/>
            <person name="Clark K.F."/>
            <person name="Kohn A.B."/>
            <person name="Sadowski N."/>
            <person name="Timp W."/>
            <person name="Ptitsyn A."/>
            <person name="Khanna P."/>
            <person name="Romanova D.Y."/>
            <person name="Williams P."/>
            <person name="Greenwood S.J."/>
            <person name="Moroz L.L."/>
            <person name="Walt D.R."/>
            <person name="Bodnar A.G."/>
        </authorList>
    </citation>
    <scope>NUCLEOTIDE SEQUENCE</scope>
    <source>
        <strain evidence="7">GMGI-L3</strain>
    </source>
</reference>
<keyword evidence="3" id="KW-0732">Signal</keyword>
<keyword evidence="8" id="KW-1185">Reference proteome</keyword>
<evidence type="ECO:0000313" key="7">
    <source>
        <dbReference type="EMBL" id="KAG7165433.1"/>
    </source>
</evidence>
<dbReference type="Gene3D" id="3.50.50.60">
    <property type="entry name" value="FAD/NAD(P)-binding domain"/>
    <property type="match status" value="1"/>
</dbReference>
<evidence type="ECO:0000256" key="2">
    <source>
        <dbReference type="ARBA" id="ARBA00022630"/>
    </source>
</evidence>
<dbReference type="InterPro" id="IPR052206">
    <property type="entry name" value="Retinol_saturase"/>
</dbReference>
<evidence type="ECO:0000256" key="4">
    <source>
        <dbReference type="ARBA" id="ARBA00022827"/>
    </source>
</evidence>
<protein>
    <submittedName>
        <fullName evidence="7">All-trans-retinol 13,14-reductase-like</fullName>
    </submittedName>
</protein>
<name>A0A8J5K2K0_HOMAM</name>
<proteinExistence type="inferred from homology"/>
<dbReference type="AlphaFoldDB" id="A0A8J5K2K0"/>
<comment type="caution">
    <text evidence="7">The sequence shown here is derived from an EMBL/GenBank/DDBJ whole genome shotgun (WGS) entry which is preliminary data.</text>
</comment>
<comment type="similarity">
    <text evidence="1">Belongs to the carotenoid/retinoid oxidoreductase family. CrtISO subfamily.</text>
</comment>
<evidence type="ECO:0000256" key="1">
    <source>
        <dbReference type="ARBA" id="ARBA00005855"/>
    </source>
</evidence>
<keyword evidence="2" id="KW-0285">Flavoprotein</keyword>
<gene>
    <name evidence="7" type="primary">retsat-L</name>
    <name evidence="7" type="ORF">Hamer_G007266</name>
</gene>
<dbReference type="SUPFAM" id="SSF51905">
    <property type="entry name" value="FAD/NAD(P)-binding domain"/>
    <property type="match status" value="1"/>
</dbReference>
<keyword evidence="5" id="KW-0521">NADP</keyword>
<evidence type="ECO:0000313" key="8">
    <source>
        <dbReference type="Proteomes" id="UP000747542"/>
    </source>
</evidence>
<sequence length="476" mass="53807">MNRQSISKTYIDQITNGQLEWAPLSENYDTVIFAEKDKEPRKYPVLSGKGKWQEELTKKFPEEAQNIDKFFKLMKEIHPGNTKSILVKFIPLWAVWLLQTTGLINYITNFYEWNSKTCKEVVWGLTENQELRDIFCYCYGDYGTPPSKAGFPMQTLLHSHFGQGSSYPVGGASEIAFHIIPVIEAAGGKVLVRAEVNQIITDEKGRACGVQVLKGKELYNVAAPLIISDAGLYNTFERLLPLDVASSSRLWPMVQTSRHGTASMSVFVGINCDAAELDDIIHKKNAWVYTGNDIDKLLLDYEKLTREEALDVDIPILFISFPSTKDPEWNKRFPGKTTMALVTLMPYHWLEEWETERVMKRGDEYEAIKKCFGDKAVTQACNLFPSIKDHIDYVNIGTPLSNRHYLGAPRGEIYGLDHTSERFSVWNTAILRPSTDIPGALWGGLLCASSILQHNVMTDLTQLHQAIKAEAKAKVE</sequence>
<accession>A0A8J5K2K0</accession>
<dbReference type="Proteomes" id="UP000747542">
    <property type="component" value="Unassembled WGS sequence"/>
</dbReference>
<keyword evidence="6" id="KW-0520">NAD</keyword>
<evidence type="ECO:0000256" key="6">
    <source>
        <dbReference type="ARBA" id="ARBA00023027"/>
    </source>
</evidence>
<dbReference type="PANTHER" id="PTHR46091">
    <property type="entry name" value="BLR7054 PROTEIN"/>
    <property type="match status" value="1"/>
</dbReference>
<dbReference type="EMBL" id="JAHLQT010024345">
    <property type="protein sequence ID" value="KAG7165433.1"/>
    <property type="molecule type" value="Genomic_DNA"/>
</dbReference>